<sequence length="90" mass="9926">MSNKEQQLSELLSLTSRSLTHLTASLTSLAFDLLRSPDPGVRHAATKMIGRMEAVSHELDQQWQLISELTGVQAPERTAGVEEVQLQSLL</sequence>
<proteinExistence type="predicted"/>
<organism evidence="1 2">
    <name type="scientific">Pseudomonas xionganensis</name>
    <dbReference type="NCBI Taxonomy" id="2654845"/>
    <lineage>
        <taxon>Bacteria</taxon>
        <taxon>Pseudomonadati</taxon>
        <taxon>Pseudomonadota</taxon>
        <taxon>Gammaproteobacteria</taxon>
        <taxon>Pseudomonadales</taxon>
        <taxon>Pseudomonadaceae</taxon>
        <taxon>Pseudomonas</taxon>
    </lineage>
</organism>
<keyword evidence="2" id="KW-1185">Reference proteome</keyword>
<protein>
    <submittedName>
        <fullName evidence="1">Uncharacterized protein</fullName>
    </submittedName>
</protein>
<gene>
    <name evidence="1" type="ORF">GJV18_03665</name>
</gene>
<accession>A0A6I4KRR8</accession>
<comment type="caution">
    <text evidence="1">The sequence shown here is derived from an EMBL/GenBank/DDBJ whole genome shotgun (WGS) entry which is preliminary data.</text>
</comment>
<name>A0A6I4KRR8_9PSED</name>
<reference evidence="1 2" key="1">
    <citation type="submission" date="2019-11" db="EMBL/GenBank/DDBJ databases">
        <title>Pseudomonas flavidum sp. nov., isolated from Baiyang Lake.</title>
        <authorList>
            <person name="Zhao Y."/>
        </authorList>
    </citation>
    <scope>NUCLEOTIDE SEQUENCE [LARGE SCALE GENOMIC DNA]</scope>
    <source>
        <strain evidence="2">R-22-3 w-18</strain>
    </source>
</reference>
<dbReference type="RefSeq" id="WP_160343361.1">
    <property type="nucleotide sequence ID" value="NZ_WKJZ01000001.1"/>
</dbReference>
<evidence type="ECO:0000313" key="2">
    <source>
        <dbReference type="Proteomes" id="UP000429555"/>
    </source>
</evidence>
<dbReference type="AlphaFoldDB" id="A0A6I4KRR8"/>
<dbReference type="Proteomes" id="UP000429555">
    <property type="component" value="Unassembled WGS sequence"/>
</dbReference>
<evidence type="ECO:0000313" key="1">
    <source>
        <dbReference type="EMBL" id="MVW74408.1"/>
    </source>
</evidence>
<dbReference type="EMBL" id="WKJZ01000001">
    <property type="protein sequence ID" value="MVW74408.1"/>
    <property type="molecule type" value="Genomic_DNA"/>
</dbReference>